<evidence type="ECO:0000313" key="3">
    <source>
        <dbReference type="Proteomes" id="UP000585614"/>
    </source>
</evidence>
<feature type="region of interest" description="Disordered" evidence="1">
    <location>
        <begin position="1"/>
        <end position="26"/>
    </location>
</feature>
<feature type="compositionally biased region" description="Pro residues" evidence="1">
    <location>
        <begin position="8"/>
        <end position="20"/>
    </location>
</feature>
<sequence>MSAGGSPPWRPPAAFPPARPQAPTYQVKQLNASEITVEKMQMRWMKILTRAGNRPQVDGRPQVADRWPLGVRNKGAQTHAPDSPELRPGCILKRMALEEKPKDASSSLWSSGEQQPRRCPEADVAWWRMGTAGRREAWFPLKEGTANALW</sequence>
<protein>
    <submittedName>
        <fullName evidence="2">Uncharacterized protein</fullName>
    </submittedName>
</protein>
<proteinExistence type="predicted"/>
<name>A0A7J7Y574_RHIFE</name>
<evidence type="ECO:0000256" key="1">
    <source>
        <dbReference type="SAM" id="MobiDB-lite"/>
    </source>
</evidence>
<organism evidence="2 3">
    <name type="scientific">Rhinolophus ferrumequinum</name>
    <name type="common">Greater horseshoe bat</name>
    <dbReference type="NCBI Taxonomy" id="59479"/>
    <lineage>
        <taxon>Eukaryota</taxon>
        <taxon>Metazoa</taxon>
        <taxon>Chordata</taxon>
        <taxon>Craniata</taxon>
        <taxon>Vertebrata</taxon>
        <taxon>Euteleostomi</taxon>
        <taxon>Mammalia</taxon>
        <taxon>Eutheria</taxon>
        <taxon>Laurasiatheria</taxon>
        <taxon>Chiroptera</taxon>
        <taxon>Yinpterochiroptera</taxon>
        <taxon>Rhinolophoidea</taxon>
        <taxon>Rhinolophidae</taxon>
        <taxon>Rhinolophinae</taxon>
        <taxon>Rhinolophus</taxon>
    </lineage>
</organism>
<dbReference type="Proteomes" id="UP000585614">
    <property type="component" value="Unassembled WGS sequence"/>
</dbReference>
<accession>A0A7J7Y574</accession>
<dbReference type="EMBL" id="JACAGC010000007">
    <property type="protein sequence ID" value="KAF6357102.1"/>
    <property type="molecule type" value="Genomic_DNA"/>
</dbReference>
<gene>
    <name evidence="2" type="ORF">mRhiFer1_010026</name>
</gene>
<dbReference type="AlphaFoldDB" id="A0A7J7Y574"/>
<evidence type="ECO:0000313" key="2">
    <source>
        <dbReference type="EMBL" id="KAF6357102.1"/>
    </source>
</evidence>
<reference evidence="2 3" key="1">
    <citation type="journal article" date="2020" name="Nature">
        <title>Six reference-quality genomes reveal evolution of bat adaptations.</title>
        <authorList>
            <person name="Jebb D."/>
            <person name="Huang Z."/>
            <person name="Pippel M."/>
            <person name="Hughes G.M."/>
            <person name="Lavrichenko K."/>
            <person name="Devanna P."/>
            <person name="Winkler S."/>
            <person name="Jermiin L.S."/>
            <person name="Skirmuntt E.C."/>
            <person name="Katzourakis A."/>
            <person name="Burkitt-Gray L."/>
            <person name="Ray D.A."/>
            <person name="Sullivan K.A.M."/>
            <person name="Roscito J.G."/>
            <person name="Kirilenko B.M."/>
            <person name="Davalos L.M."/>
            <person name="Corthals A.P."/>
            <person name="Power M.L."/>
            <person name="Jones G."/>
            <person name="Ransome R.D."/>
            <person name="Dechmann D.K.N."/>
            <person name="Locatelli A.G."/>
            <person name="Puechmaille S.J."/>
            <person name="Fedrigo O."/>
            <person name="Jarvis E.D."/>
            <person name="Hiller M."/>
            <person name="Vernes S.C."/>
            <person name="Myers E.W."/>
            <person name="Teeling E.C."/>
        </authorList>
    </citation>
    <scope>NUCLEOTIDE SEQUENCE [LARGE SCALE GENOMIC DNA]</scope>
    <source>
        <strain evidence="2">MRhiFer1</strain>
        <tissue evidence="2">Lung</tissue>
    </source>
</reference>
<comment type="caution">
    <text evidence="2">The sequence shown here is derived from an EMBL/GenBank/DDBJ whole genome shotgun (WGS) entry which is preliminary data.</text>
</comment>